<comment type="caution">
    <text evidence="1">The sequence shown here is derived from an EMBL/GenBank/DDBJ whole genome shotgun (WGS) entry which is preliminary data.</text>
</comment>
<keyword evidence="2" id="KW-1185">Reference proteome</keyword>
<name>A0A164H1V1_9NOCA</name>
<protein>
    <submittedName>
        <fullName evidence="1">Uncharacterized protein</fullName>
    </submittedName>
</protein>
<accession>A0A164H1V1</accession>
<evidence type="ECO:0000313" key="2">
    <source>
        <dbReference type="Proteomes" id="UP000076512"/>
    </source>
</evidence>
<organism evidence="1 2">
    <name type="scientific">Nocardia terpenica</name>
    <dbReference type="NCBI Taxonomy" id="455432"/>
    <lineage>
        <taxon>Bacteria</taxon>
        <taxon>Bacillati</taxon>
        <taxon>Actinomycetota</taxon>
        <taxon>Actinomycetes</taxon>
        <taxon>Mycobacteriales</taxon>
        <taxon>Nocardiaceae</taxon>
        <taxon>Nocardia</taxon>
    </lineage>
</organism>
<dbReference type="STRING" id="455432.AWN90_09320"/>
<gene>
    <name evidence="1" type="ORF">AWN90_09320</name>
</gene>
<dbReference type="EMBL" id="LWGR01000021">
    <property type="protein sequence ID" value="KZM68131.1"/>
    <property type="molecule type" value="Genomic_DNA"/>
</dbReference>
<dbReference type="AlphaFoldDB" id="A0A164H1V1"/>
<proteinExistence type="predicted"/>
<sequence>MRYDPKGNNLRDIPRFGPKVHAIVHRKAQAGARIWRTNSIIVTGYNASHVQVIDSRNPDNGAQQSIVYVSGRYAKWRELGSSRAGPRAPERVLLRARPIIKEA</sequence>
<reference evidence="1 2" key="1">
    <citation type="submission" date="2016-04" db="EMBL/GenBank/DDBJ databases">
        <authorList>
            <person name="Evans L.H."/>
            <person name="Alamgir A."/>
            <person name="Owens N."/>
            <person name="Weber N.D."/>
            <person name="Virtaneva K."/>
            <person name="Barbian K."/>
            <person name="Babar A."/>
            <person name="Rosenke K."/>
        </authorList>
    </citation>
    <scope>NUCLEOTIDE SEQUENCE [LARGE SCALE GENOMIC DNA]</scope>
    <source>
        <strain evidence="1 2">IFM 0406</strain>
    </source>
</reference>
<dbReference type="RefSeq" id="WP_067579467.1">
    <property type="nucleotide sequence ID" value="NZ_JABMCZ010000002.1"/>
</dbReference>
<evidence type="ECO:0000313" key="1">
    <source>
        <dbReference type="EMBL" id="KZM68131.1"/>
    </source>
</evidence>
<dbReference type="Proteomes" id="UP000076512">
    <property type="component" value="Unassembled WGS sequence"/>
</dbReference>